<proteinExistence type="predicted"/>
<protein>
    <recommendedName>
        <fullName evidence="1">Gnk2-homologous domain-containing protein</fullName>
    </recommendedName>
</protein>
<dbReference type="InterPro" id="IPR002902">
    <property type="entry name" value="GNK2"/>
</dbReference>
<evidence type="ECO:0000313" key="2">
    <source>
        <dbReference type="EMBL" id="CAL1358007.1"/>
    </source>
</evidence>
<sequence>MSSSSGTGNSTYSHHEVMTMMVTVTVVLSVMSPGVPTASAVIDGICDAESFPIGDQRILCVSMLLANMVGLDFPVKKGGWYMSEDCAKNTTLYGYRTAGEGASGCMYEAQDYLEYQNCRYRIGGQAWGTGCYMRFEVYPFEI</sequence>
<organism evidence="2 3">
    <name type="scientific">Linum trigynum</name>
    <dbReference type="NCBI Taxonomy" id="586398"/>
    <lineage>
        <taxon>Eukaryota</taxon>
        <taxon>Viridiplantae</taxon>
        <taxon>Streptophyta</taxon>
        <taxon>Embryophyta</taxon>
        <taxon>Tracheophyta</taxon>
        <taxon>Spermatophyta</taxon>
        <taxon>Magnoliopsida</taxon>
        <taxon>eudicotyledons</taxon>
        <taxon>Gunneridae</taxon>
        <taxon>Pentapetalae</taxon>
        <taxon>rosids</taxon>
        <taxon>fabids</taxon>
        <taxon>Malpighiales</taxon>
        <taxon>Linaceae</taxon>
        <taxon>Linum</taxon>
    </lineage>
</organism>
<dbReference type="EMBL" id="OZ034813">
    <property type="protein sequence ID" value="CAL1358007.1"/>
    <property type="molecule type" value="Genomic_DNA"/>
</dbReference>
<keyword evidence="3" id="KW-1185">Reference proteome</keyword>
<reference evidence="2 3" key="1">
    <citation type="submission" date="2024-04" db="EMBL/GenBank/DDBJ databases">
        <authorList>
            <person name="Fracassetti M."/>
        </authorList>
    </citation>
    <scope>NUCLEOTIDE SEQUENCE [LARGE SCALE GENOMIC DNA]</scope>
</reference>
<gene>
    <name evidence="2" type="ORF">LTRI10_LOCUS5595</name>
</gene>
<evidence type="ECO:0000259" key="1">
    <source>
        <dbReference type="PROSITE" id="PS51473"/>
    </source>
</evidence>
<name>A0AAV2CQ30_9ROSI</name>
<feature type="domain" description="Gnk2-homologous" evidence="1">
    <location>
        <begin position="33"/>
        <end position="140"/>
    </location>
</feature>
<accession>A0AAV2CQ30</accession>
<dbReference type="PROSITE" id="PS51473">
    <property type="entry name" value="GNK2"/>
    <property type="match status" value="1"/>
</dbReference>
<dbReference type="Proteomes" id="UP001497516">
    <property type="component" value="Chromosome 1"/>
</dbReference>
<evidence type="ECO:0000313" key="3">
    <source>
        <dbReference type="Proteomes" id="UP001497516"/>
    </source>
</evidence>
<dbReference type="AlphaFoldDB" id="A0AAV2CQ30"/>